<comment type="similarity">
    <text evidence="4">Belongs to the carotenoid/retinoid oxidoreductase family.</text>
</comment>
<evidence type="ECO:0000256" key="3">
    <source>
        <dbReference type="ARBA" id="ARBA00023002"/>
    </source>
</evidence>
<feature type="domain" description="Amine oxidase" evidence="5">
    <location>
        <begin position="18"/>
        <end position="491"/>
    </location>
</feature>
<evidence type="ECO:0000313" key="7">
    <source>
        <dbReference type="Proteomes" id="UP000254869"/>
    </source>
</evidence>
<dbReference type="GO" id="GO:0016117">
    <property type="term" value="P:carotenoid biosynthetic process"/>
    <property type="evidence" value="ECO:0007669"/>
    <property type="project" value="UniProtKB-KW"/>
</dbReference>
<keyword evidence="7" id="KW-1185">Reference proteome</keyword>
<protein>
    <submittedName>
        <fullName evidence="6">Phytoene desaturase</fullName>
    </submittedName>
</protein>
<dbReference type="Pfam" id="PF01593">
    <property type="entry name" value="Amino_oxidase"/>
    <property type="match status" value="1"/>
</dbReference>
<reference evidence="6 7" key="1">
    <citation type="submission" date="2018-07" db="EMBL/GenBank/DDBJ databases">
        <title>Genomic Encyclopedia of Type Strains, Phase IV (KMG-IV): sequencing the most valuable type-strain genomes for metagenomic binning, comparative biology and taxonomic classification.</title>
        <authorList>
            <person name="Goeker M."/>
        </authorList>
    </citation>
    <scope>NUCLEOTIDE SEQUENCE [LARGE SCALE GENOMIC DNA]</scope>
    <source>
        <strain evidence="6 7">DSM 44290</strain>
    </source>
</reference>
<keyword evidence="2 4" id="KW-0125">Carotenoid biosynthesis</keyword>
<evidence type="ECO:0000259" key="5">
    <source>
        <dbReference type="Pfam" id="PF01593"/>
    </source>
</evidence>
<dbReference type="Gene3D" id="3.50.50.60">
    <property type="entry name" value="FAD/NAD(P)-binding domain"/>
    <property type="match status" value="2"/>
</dbReference>
<evidence type="ECO:0000256" key="2">
    <source>
        <dbReference type="ARBA" id="ARBA00022746"/>
    </source>
</evidence>
<dbReference type="PANTHER" id="PTHR43734:SF1">
    <property type="entry name" value="PHYTOENE DESATURASE"/>
    <property type="match status" value="1"/>
</dbReference>
<evidence type="ECO:0000313" key="6">
    <source>
        <dbReference type="EMBL" id="RDI60545.1"/>
    </source>
</evidence>
<dbReference type="InterPro" id="IPR014105">
    <property type="entry name" value="Carotenoid/retinoid_OxRdtase"/>
</dbReference>
<dbReference type="STRING" id="1210086.GCA_001613105_04504"/>
<dbReference type="RefSeq" id="WP_068000929.1">
    <property type="nucleotide sequence ID" value="NZ_QQBC01000015.1"/>
</dbReference>
<dbReference type="InterPro" id="IPR036188">
    <property type="entry name" value="FAD/NAD-bd_sf"/>
</dbReference>
<dbReference type="Proteomes" id="UP000254869">
    <property type="component" value="Unassembled WGS sequence"/>
</dbReference>
<keyword evidence="3 4" id="KW-0560">Oxidoreductase</keyword>
<organism evidence="6 7">
    <name type="scientific">Nocardia pseudobrasiliensis</name>
    <dbReference type="NCBI Taxonomy" id="45979"/>
    <lineage>
        <taxon>Bacteria</taxon>
        <taxon>Bacillati</taxon>
        <taxon>Actinomycetota</taxon>
        <taxon>Actinomycetes</taxon>
        <taxon>Mycobacteriales</taxon>
        <taxon>Nocardiaceae</taxon>
        <taxon>Nocardia</taxon>
    </lineage>
</organism>
<dbReference type="InterPro" id="IPR002937">
    <property type="entry name" value="Amino_oxidase"/>
</dbReference>
<dbReference type="SUPFAM" id="SSF51905">
    <property type="entry name" value="FAD/NAD(P)-binding domain"/>
    <property type="match status" value="1"/>
</dbReference>
<sequence>MRTVRGGTDRVVVIGAGLSGLSAALHLAGRGREVVVLERNSYPGGRAGRLDAGGYRLDTGPTVLTMPDIVEQTFAAVGDSLAHRLDLVPLASVYDARFADGSQLSVHSDLDAMVAEVRRFAGAAEAEGYVRLRDWLTRLYHVQYERFIAANMDSPLSVLTPALGRLAAMGGFRSVDNRVSHFLRDERLRRVFSFQSLYAGVSPHRALAVYAVIAYMDTVAGVFFPRGGVRALPDALAAAAGDAGVDLRYGSTVAALERRGSRITAVRTVEGDRFACDAVISTAEPHISYAWLGTTPRRPVPLRAAPSAVVVHVGLPAGTDIGHHTISFGAAWRRTFEELIDEGRLMSDPSLLITRPTATDPTLAPPGRDLLSVLAPVPNLAARQGVPKLDWNSEGEPYARRILEVAAERVLPGLADSADILATLTPADWARADMTAGTPFSYAHSLTQTGPFRPNNFPRTTDNMVLAGSGTVPGVGVPTALISGQLAADRITGSTRRSAGAGIVGAGRGAA</sequence>
<gene>
    <name evidence="6" type="ORF">DFR76_115175</name>
</gene>
<name>A0A370HQH7_9NOCA</name>
<accession>A0A370HQH7</accession>
<dbReference type="GO" id="GO:0016491">
    <property type="term" value="F:oxidoreductase activity"/>
    <property type="evidence" value="ECO:0007669"/>
    <property type="project" value="UniProtKB-KW"/>
</dbReference>
<dbReference type="AlphaFoldDB" id="A0A370HQH7"/>
<evidence type="ECO:0000256" key="4">
    <source>
        <dbReference type="RuleBase" id="RU362075"/>
    </source>
</evidence>
<dbReference type="NCBIfam" id="TIGR02734">
    <property type="entry name" value="crtI_fam"/>
    <property type="match status" value="1"/>
</dbReference>
<evidence type="ECO:0000256" key="1">
    <source>
        <dbReference type="ARBA" id="ARBA00004829"/>
    </source>
</evidence>
<dbReference type="EMBL" id="QQBC01000015">
    <property type="protein sequence ID" value="RDI60545.1"/>
    <property type="molecule type" value="Genomic_DNA"/>
</dbReference>
<proteinExistence type="inferred from homology"/>
<dbReference type="PANTHER" id="PTHR43734">
    <property type="entry name" value="PHYTOENE DESATURASE"/>
    <property type="match status" value="1"/>
</dbReference>
<comment type="caution">
    <text evidence="6">The sequence shown here is derived from an EMBL/GenBank/DDBJ whole genome shotgun (WGS) entry which is preliminary data.</text>
</comment>
<comment type="pathway">
    <text evidence="1 4">Carotenoid biosynthesis.</text>
</comment>